<evidence type="ECO:0000256" key="6">
    <source>
        <dbReference type="SAM" id="MobiDB-lite"/>
    </source>
</evidence>
<keyword evidence="4" id="KW-0862">Zinc</keyword>
<feature type="domain" description="PARP-type" evidence="7">
    <location>
        <begin position="3"/>
        <end position="78"/>
    </location>
</feature>
<accession>A0A8J5XIK5</accession>
<evidence type="ECO:0000313" key="8">
    <source>
        <dbReference type="EMBL" id="KAG8465133.1"/>
    </source>
</evidence>
<keyword evidence="5" id="KW-0539">Nucleus</keyword>
<evidence type="ECO:0000256" key="1">
    <source>
        <dbReference type="ARBA" id="ARBA00004123"/>
    </source>
</evidence>
<dbReference type="SMART" id="SM01336">
    <property type="entry name" value="zf-PARP"/>
    <property type="match status" value="1"/>
</dbReference>
<comment type="subcellular location">
    <subcellularLocation>
        <location evidence="1">Nucleus</location>
    </subcellularLocation>
</comment>
<reference evidence="8" key="1">
    <citation type="submission" date="2021-05" db="EMBL/GenBank/DDBJ databases">
        <title>The genome of the haptophyte Pavlova lutheri (Diacronema luteri, Pavlovales) - a model for lipid biosynthesis in eukaryotic algae.</title>
        <authorList>
            <person name="Hulatt C.J."/>
            <person name="Posewitz M.C."/>
        </authorList>
    </citation>
    <scope>NUCLEOTIDE SEQUENCE</scope>
    <source>
        <strain evidence="8">NIVA-4/92</strain>
    </source>
</reference>
<dbReference type="Gene3D" id="1.10.150.110">
    <property type="entry name" value="DNA polymerase beta, N-terminal domain-like"/>
    <property type="match status" value="1"/>
</dbReference>
<dbReference type="InterPro" id="IPR001510">
    <property type="entry name" value="Znf_PARP"/>
</dbReference>
<dbReference type="AlphaFoldDB" id="A0A8J5XIK5"/>
<name>A0A8J5XIK5_DIALT</name>
<keyword evidence="2" id="KW-0479">Metal-binding</keyword>
<dbReference type="GO" id="GO:0005634">
    <property type="term" value="C:nucleus"/>
    <property type="evidence" value="ECO:0007669"/>
    <property type="project" value="UniProtKB-SubCell"/>
</dbReference>
<protein>
    <recommendedName>
        <fullName evidence="7">PARP-type domain-containing protein</fullName>
    </recommendedName>
</protein>
<dbReference type="SUPFAM" id="SSF57716">
    <property type="entry name" value="Glucocorticoid receptor-like (DNA-binding domain)"/>
    <property type="match status" value="1"/>
</dbReference>
<proteinExistence type="predicted"/>
<dbReference type="SMART" id="SM01335">
    <property type="entry name" value="PADR1"/>
    <property type="match status" value="1"/>
</dbReference>
<dbReference type="GO" id="GO:0003677">
    <property type="term" value="F:DNA binding"/>
    <property type="evidence" value="ECO:0007669"/>
    <property type="project" value="InterPro"/>
</dbReference>
<evidence type="ECO:0000256" key="2">
    <source>
        <dbReference type="ARBA" id="ARBA00022723"/>
    </source>
</evidence>
<organism evidence="8 9">
    <name type="scientific">Diacronema lutheri</name>
    <name type="common">Unicellular marine alga</name>
    <name type="synonym">Monochrysis lutheri</name>
    <dbReference type="NCBI Taxonomy" id="2081491"/>
    <lineage>
        <taxon>Eukaryota</taxon>
        <taxon>Haptista</taxon>
        <taxon>Haptophyta</taxon>
        <taxon>Pavlovophyceae</taxon>
        <taxon>Pavlovales</taxon>
        <taxon>Pavlovaceae</taxon>
        <taxon>Diacronema</taxon>
    </lineage>
</organism>
<dbReference type="EMBL" id="JAGTXO010000011">
    <property type="protein sequence ID" value="KAG8465133.1"/>
    <property type="molecule type" value="Genomic_DNA"/>
</dbReference>
<dbReference type="SUPFAM" id="SSF47802">
    <property type="entry name" value="DNA polymerase beta, N-terminal domain-like"/>
    <property type="match status" value="1"/>
</dbReference>
<evidence type="ECO:0000256" key="4">
    <source>
        <dbReference type="ARBA" id="ARBA00022833"/>
    </source>
</evidence>
<keyword evidence="3" id="KW-0863">Zinc-finger</keyword>
<dbReference type="Pfam" id="PF00645">
    <property type="entry name" value="zf-PARP"/>
    <property type="match status" value="1"/>
</dbReference>
<dbReference type="GO" id="GO:0008270">
    <property type="term" value="F:zinc ion binding"/>
    <property type="evidence" value="ECO:0007669"/>
    <property type="project" value="UniProtKB-KW"/>
</dbReference>
<dbReference type="InterPro" id="IPR010996">
    <property type="entry name" value="HHH_MUS81"/>
</dbReference>
<dbReference type="OrthoDB" id="205514at2759"/>
<dbReference type="Pfam" id="PF14716">
    <property type="entry name" value="HHH_8"/>
    <property type="match status" value="1"/>
</dbReference>
<gene>
    <name evidence="8" type="ORF">KFE25_012496</name>
</gene>
<evidence type="ECO:0000256" key="5">
    <source>
        <dbReference type="ARBA" id="ARBA00023242"/>
    </source>
</evidence>
<dbReference type="Gene3D" id="3.30.1740.10">
    <property type="entry name" value="Zinc finger, PARP-type"/>
    <property type="match status" value="1"/>
</dbReference>
<evidence type="ECO:0000313" key="9">
    <source>
        <dbReference type="Proteomes" id="UP000751190"/>
    </source>
</evidence>
<dbReference type="InterPro" id="IPR036957">
    <property type="entry name" value="Znf_PARP_sf"/>
</dbReference>
<keyword evidence="9" id="KW-1185">Reference proteome</keyword>
<dbReference type="InterPro" id="IPR027421">
    <property type="entry name" value="DNA_pol_lamdba_lyase_dom_sf"/>
</dbReference>
<sequence>MSRSVEYAKSGRSSCKKCKVKIAKDELRVGVVTVNEDVEMTSWFHPQCAQKKRGVEMTPSEFAGYDELRPEDRATIDQLCSGELAASNSAKKPRVSSDAPPTDDPNSEHPGYAAAYAKYVALPIPVLKAYLGANDQLKGGAKAALVSQCVDGELHGALPRCPLCEFGRLKTAEGTKHMLVCPGHFSESARVWRTCGYKAEAAKASRLPWRTAEEGPRAVEAEPAAAGGAQLDAAQFDGLSPQAAADRLVSVAREAGATLSADETTARIAAGTALNASRDEEGKPEPAKALRELLAKYPPKRTAKMEASHPANSTIVALLKEYADLMEKLGENVHGVNGTRKANVAIMALEYEITSGKALAAAKTKVEGVGASTASKIDEILTTGTFAKLEEMRARAAAL</sequence>
<evidence type="ECO:0000259" key="7">
    <source>
        <dbReference type="PROSITE" id="PS50064"/>
    </source>
</evidence>
<feature type="region of interest" description="Disordered" evidence="6">
    <location>
        <begin position="85"/>
        <end position="110"/>
    </location>
</feature>
<evidence type="ECO:0000256" key="3">
    <source>
        <dbReference type="ARBA" id="ARBA00022771"/>
    </source>
</evidence>
<dbReference type="PROSITE" id="PS50064">
    <property type="entry name" value="ZF_PARP_2"/>
    <property type="match status" value="1"/>
</dbReference>
<comment type="caution">
    <text evidence="8">The sequence shown here is derived from an EMBL/GenBank/DDBJ whole genome shotgun (WGS) entry which is preliminary data.</text>
</comment>
<dbReference type="Gene3D" id="3.90.640.80">
    <property type="match status" value="1"/>
</dbReference>
<dbReference type="Proteomes" id="UP000751190">
    <property type="component" value="Unassembled WGS sequence"/>
</dbReference>